<dbReference type="STRING" id="407036.SAMN05216243_0936"/>
<dbReference type="Proteomes" id="UP000198694">
    <property type="component" value="Unassembled WGS sequence"/>
</dbReference>
<evidence type="ECO:0000256" key="4">
    <source>
        <dbReference type="ARBA" id="ARBA00012096"/>
    </source>
</evidence>
<evidence type="ECO:0000256" key="3">
    <source>
        <dbReference type="ARBA" id="ARBA00010869"/>
    </source>
</evidence>
<protein>
    <recommendedName>
        <fullName evidence="4">threonine ammonia-lyase</fullName>
        <ecNumber evidence="4">4.3.1.19</ecNumber>
    </recommendedName>
    <alternativeName>
        <fullName evidence="8">Threonine deaminase</fullName>
    </alternativeName>
</protein>
<dbReference type="InterPro" id="IPR050147">
    <property type="entry name" value="Ser/Thr_Dehydratase"/>
</dbReference>
<dbReference type="Pfam" id="PF00291">
    <property type="entry name" value="PALP"/>
    <property type="match status" value="1"/>
</dbReference>
<dbReference type="Gene3D" id="3.40.50.1100">
    <property type="match status" value="2"/>
</dbReference>
<dbReference type="EMBL" id="FNFL01000001">
    <property type="protein sequence ID" value="SDJ80467.1"/>
    <property type="molecule type" value="Genomic_DNA"/>
</dbReference>
<dbReference type="OrthoDB" id="9811476at2"/>
<dbReference type="FunFam" id="3.40.50.1100:FF:000005">
    <property type="entry name" value="Threonine dehydratase catabolic"/>
    <property type="match status" value="1"/>
</dbReference>
<feature type="domain" description="Tryptophan synthase beta chain-like PALP" evidence="9">
    <location>
        <begin position="20"/>
        <end position="314"/>
    </location>
</feature>
<dbReference type="GO" id="GO:0009097">
    <property type="term" value="P:isoleucine biosynthetic process"/>
    <property type="evidence" value="ECO:0007669"/>
    <property type="project" value="TreeGrafter"/>
</dbReference>
<proteinExistence type="inferred from homology"/>
<dbReference type="GO" id="GO:0006567">
    <property type="term" value="P:L-threonine catabolic process"/>
    <property type="evidence" value="ECO:0007669"/>
    <property type="project" value="TreeGrafter"/>
</dbReference>
<evidence type="ECO:0000259" key="9">
    <source>
        <dbReference type="Pfam" id="PF00291"/>
    </source>
</evidence>
<dbReference type="RefSeq" id="WP_093211499.1">
    <property type="nucleotide sequence ID" value="NZ_FNFL01000001.1"/>
</dbReference>
<accession>A0A1G8WQX9</accession>
<dbReference type="InterPro" id="IPR000634">
    <property type="entry name" value="Ser/Thr_deHydtase_PyrdxlP-BS"/>
</dbReference>
<evidence type="ECO:0000256" key="1">
    <source>
        <dbReference type="ARBA" id="ARBA00001274"/>
    </source>
</evidence>
<evidence type="ECO:0000256" key="6">
    <source>
        <dbReference type="ARBA" id="ARBA00023239"/>
    </source>
</evidence>
<organism evidence="10 11">
    <name type="scientific">Sediminibacillus albus</name>
    <dbReference type="NCBI Taxonomy" id="407036"/>
    <lineage>
        <taxon>Bacteria</taxon>
        <taxon>Bacillati</taxon>
        <taxon>Bacillota</taxon>
        <taxon>Bacilli</taxon>
        <taxon>Bacillales</taxon>
        <taxon>Bacillaceae</taxon>
        <taxon>Sediminibacillus</taxon>
    </lineage>
</organism>
<name>A0A1G8WQX9_9BACI</name>
<keyword evidence="5" id="KW-0663">Pyridoxal phosphate</keyword>
<evidence type="ECO:0000256" key="8">
    <source>
        <dbReference type="ARBA" id="ARBA00031427"/>
    </source>
</evidence>
<dbReference type="GO" id="GO:0004794">
    <property type="term" value="F:threonine deaminase activity"/>
    <property type="evidence" value="ECO:0007669"/>
    <property type="project" value="UniProtKB-EC"/>
</dbReference>
<dbReference type="GO" id="GO:0003941">
    <property type="term" value="F:L-serine ammonia-lyase activity"/>
    <property type="evidence" value="ECO:0007669"/>
    <property type="project" value="TreeGrafter"/>
</dbReference>
<dbReference type="PROSITE" id="PS00165">
    <property type="entry name" value="DEHYDRATASE_SER_THR"/>
    <property type="match status" value="1"/>
</dbReference>
<evidence type="ECO:0000313" key="10">
    <source>
        <dbReference type="EMBL" id="SDJ80467.1"/>
    </source>
</evidence>
<sequence>MEEQRTLALSDIRSAHSRISSLVKKTPLIKTAVMSEQLGINTYLKLETLNEVGSFKIRGAANKMLQLTDKERNCGVTTYSTGNHGLAVAFIARQLGIKAVICISSRVPKSKLAALKQLDATIEIVGEGQDAAAERSHQLQKIEGFTIIPPFDDIDIIAGQGTIALELLEDLPNLEEVVIPLSGGGLLSGLAYTLKQLKPTVNITGVSIEGASAMNESLLAGQPVEIPEKETLADSLLGGINLNNRHTFSIVRTYMDKLVLLSEEEVVHGMEYLLNNERIVAEGAGAAGIAALLAGKREVTPQHPQSTAAVIVSGSNIDWLQFCQAWEVVYK</sequence>
<dbReference type="InterPro" id="IPR001926">
    <property type="entry name" value="TrpB-like_PALP"/>
</dbReference>
<dbReference type="AlphaFoldDB" id="A0A1G8WQX9"/>
<keyword evidence="6" id="KW-0456">Lyase</keyword>
<evidence type="ECO:0000256" key="5">
    <source>
        <dbReference type="ARBA" id="ARBA00022898"/>
    </source>
</evidence>
<comment type="catalytic activity">
    <reaction evidence="1">
        <text>L-threonine = 2-oxobutanoate + NH4(+)</text>
        <dbReference type="Rhea" id="RHEA:22108"/>
        <dbReference type="ChEBI" id="CHEBI:16763"/>
        <dbReference type="ChEBI" id="CHEBI:28938"/>
        <dbReference type="ChEBI" id="CHEBI:57926"/>
        <dbReference type="EC" id="4.3.1.19"/>
    </reaction>
</comment>
<keyword evidence="11" id="KW-1185">Reference proteome</keyword>
<dbReference type="PANTHER" id="PTHR48078">
    <property type="entry name" value="THREONINE DEHYDRATASE, MITOCHONDRIAL-RELATED"/>
    <property type="match status" value="1"/>
</dbReference>
<dbReference type="SUPFAM" id="SSF53686">
    <property type="entry name" value="Tryptophan synthase beta subunit-like PLP-dependent enzymes"/>
    <property type="match status" value="1"/>
</dbReference>
<evidence type="ECO:0000313" key="11">
    <source>
        <dbReference type="Proteomes" id="UP000198694"/>
    </source>
</evidence>
<reference evidence="10 11" key="1">
    <citation type="submission" date="2016-10" db="EMBL/GenBank/DDBJ databases">
        <authorList>
            <person name="de Groot N.N."/>
        </authorList>
    </citation>
    <scope>NUCLEOTIDE SEQUENCE [LARGE SCALE GENOMIC DNA]</scope>
    <source>
        <strain evidence="10 11">CGMCC 1.6502</strain>
    </source>
</reference>
<dbReference type="EC" id="4.3.1.19" evidence="4"/>
<comment type="cofactor">
    <cofactor evidence="2">
        <name>pyridoxal 5'-phosphate</name>
        <dbReference type="ChEBI" id="CHEBI:597326"/>
    </cofactor>
</comment>
<comment type="similarity">
    <text evidence="3">Belongs to the serine/threonine dehydratase family.</text>
</comment>
<evidence type="ECO:0000256" key="2">
    <source>
        <dbReference type="ARBA" id="ARBA00001933"/>
    </source>
</evidence>
<dbReference type="GO" id="GO:0006565">
    <property type="term" value="P:L-serine catabolic process"/>
    <property type="evidence" value="ECO:0007669"/>
    <property type="project" value="TreeGrafter"/>
</dbReference>
<dbReference type="InterPro" id="IPR036052">
    <property type="entry name" value="TrpB-like_PALP_sf"/>
</dbReference>
<dbReference type="PANTHER" id="PTHR48078:SF6">
    <property type="entry name" value="L-THREONINE DEHYDRATASE CATABOLIC TDCB"/>
    <property type="match status" value="1"/>
</dbReference>
<comment type="function">
    <text evidence="7">Catalyzes the anaerobic formation of alpha-ketobutyrate and ammonia from threonine in a two-step reaction. The first step involved a dehydration of threonine and a production of enamine intermediates (aminocrotonate), which tautomerizes to its imine form (iminobutyrate). Both intermediates are unstable and short-lived. The second step is the nonenzymatic hydrolysis of the enamine/imine intermediates to form 2-ketobutyrate and free ammonia. In the low water environment of the cell, the second step is accelerated by RidA.</text>
</comment>
<dbReference type="GO" id="GO:0030170">
    <property type="term" value="F:pyridoxal phosphate binding"/>
    <property type="evidence" value="ECO:0007669"/>
    <property type="project" value="InterPro"/>
</dbReference>
<gene>
    <name evidence="10" type="ORF">SAMN05216243_0936</name>
</gene>
<evidence type="ECO:0000256" key="7">
    <source>
        <dbReference type="ARBA" id="ARBA00025527"/>
    </source>
</evidence>